<dbReference type="InterPro" id="IPR014944">
    <property type="entry name" value="Toxin_SymE-like"/>
</dbReference>
<keyword evidence="3" id="KW-1185">Reference proteome</keyword>
<dbReference type="GO" id="GO:0005737">
    <property type="term" value="C:cytoplasm"/>
    <property type="evidence" value="ECO:0007669"/>
    <property type="project" value="InterPro"/>
</dbReference>
<dbReference type="AlphaFoldDB" id="A0A498RAY8"/>
<name>A0A498RAY8_9FIRM</name>
<organism evidence="2 3">
    <name type="scientific">Lucifera butyrica</name>
    <dbReference type="NCBI Taxonomy" id="1351585"/>
    <lineage>
        <taxon>Bacteria</taxon>
        <taxon>Bacillati</taxon>
        <taxon>Bacillota</taxon>
        <taxon>Negativicutes</taxon>
        <taxon>Veillonellales</taxon>
        <taxon>Veillonellaceae</taxon>
        <taxon>Lucifera</taxon>
    </lineage>
</organism>
<reference evidence="2 3" key="1">
    <citation type="submission" date="2018-06" db="EMBL/GenBank/DDBJ databases">
        <authorList>
            <person name="Strepis N."/>
        </authorList>
    </citation>
    <scope>NUCLEOTIDE SEQUENCE [LARGE SCALE GENOMIC DNA]</scope>
    <source>
        <strain evidence="2">LUCI</strain>
    </source>
</reference>
<dbReference type="GO" id="GO:0003723">
    <property type="term" value="F:RNA binding"/>
    <property type="evidence" value="ECO:0007669"/>
    <property type="project" value="InterPro"/>
</dbReference>
<dbReference type="Proteomes" id="UP000277811">
    <property type="component" value="Unassembled WGS sequence"/>
</dbReference>
<gene>
    <name evidence="2" type="ORF">LUCI_3922</name>
</gene>
<evidence type="ECO:0000259" key="1">
    <source>
        <dbReference type="Pfam" id="PF08845"/>
    </source>
</evidence>
<dbReference type="EMBL" id="UPPP01000094">
    <property type="protein sequence ID" value="VBB08644.1"/>
    <property type="molecule type" value="Genomic_DNA"/>
</dbReference>
<dbReference type="RefSeq" id="WP_165866076.1">
    <property type="nucleotide sequence ID" value="NZ_UPPP01000094.1"/>
</dbReference>
<protein>
    <submittedName>
        <fullName evidence="2">Toxin syme type i toxin-antitoxin system</fullName>
    </submittedName>
</protein>
<dbReference type="Pfam" id="PF08845">
    <property type="entry name" value="SymE_toxin"/>
    <property type="match status" value="1"/>
</dbReference>
<feature type="domain" description="Toxin SymE-like" evidence="1">
    <location>
        <begin position="13"/>
        <end position="53"/>
    </location>
</feature>
<dbReference type="GO" id="GO:0016070">
    <property type="term" value="P:RNA metabolic process"/>
    <property type="evidence" value="ECO:0007669"/>
    <property type="project" value="InterPro"/>
</dbReference>
<proteinExistence type="predicted"/>
<dbReference type="GO" id="GO:0016788">
    <property type="term" value="F:hydrolase activity, acting on ester bonds"/>
    <property type="evidence" value="ECO:0007669"/>
    <property type="project" value="InterPro"/>
</dbReference>
<sequence>MISKVDKILAVHNIIQDQKRIPIIRLQGKWLYKLGFSLDDKVSVVGEEGNISIKLINTRLDNIAEK</sequence>
<evidence type="ECO:0000313" key="2">
    <source>
        <dbReference type="EMBL" id="VBB08644.1"/>
    </source>
</evidence>
<evidence type="ECO:0000313" key="3">
    <source>
        <dbReference type="Proteomes" id="UP000277811"/>
    </source>
</evidence>
<accession>A0A498RAY8</accession>